<evidence type="ECO:0000313" key="2">
    <source>
        <dbReference type="Proteomes" id="UP000007485"/>
    </source>
</evidence>
<name>F0QVZ7_VULM7</name>
<sequence length="148" mass="17125">MTLAVNDDMIRRLIGVVDDKWVSIDEIENLLSIKIGIDMINKLSRSGLFEVMYSTLDGTFYIRRRVIKDLIINNSNNDTNNGRNKLNLQRLVDKIRSEIQGIIPKPQFEEWLSNNVSENWRLVYNQLLNDGVIEEVIVSGMVFVKVNK</sequence>
<dbReference type="HOGENOM" id="CLU_1754815_0_0_2"/>
<dbReference type="eggNOG" id="arCOG10476">
    <property type="taxonomic scope" value="Archaea"/>
</dbReference>
<dbReference type="KEGG" id="vmo:VMUT_0710"/>
<dbReference type="GeneID" id="10288362"/>
<keyword evidence="2" id="KW-1185">Reference proteome</keyword>
<organism evidence="1 2">
    <name type="scientific">Vulcanisaeta moutnovskia (strain 768-28)</name>
    <dbReference type="NCBI Taxonomy" id="985053"/>
    <lineage>
        <taxon>Archaea</taxon>
        <taxon>Thermoproteota</taxon>
        <taxon>Thermoprotei</taxon>
        <taxon>Thermoproteales</taxon>
        <taxon>Thermoproteaceae</taxon>
        <taxon>Vulcanisaeta</taxon>
    </lineage>
</organism>
<gene>
    <name evidence="1" type="ordered locus">VMUT_0710</name>
</gene>
<evidence type="ECO:0000313" key="1">
    <source>
        <dbReference type="EMBL" id="ADY00921.1"/>
    </source>
</evidence>
<accession>F0QVZ7</accession>
<protein>
    <submittedName>
        <fullName evidence="1">Uncharacterized protein</fullName>
    </submittedName>
</protein>
<dbReference type="OrthoDB" id="27638at2157"/>
<dbReference type="EMBL" id="CP002529">
    <property type="protein sequence ID" value="ADY00921.1"/>
    <property type="molecule type" value="Genomic_DNA"/>
</dbReference>
<dbReference type="Proteomes" id="UP000007485">
    <property type="component" value="Chromosome"/>
</dbReference>
<reference evidence="1 2" key="1">
    <citation type="journal article" date="2011" name="J. Bacteriol.">
        <title>Complete genome sequence of 'Vulcanisaeta moutnovskia' strain 768-28, a novel member of the hyperthermophilic crenarchaeal genus vulcanisaeta.</title>
        <authorList>
            <person name="Gumerov V.M."/>
            <person name="Mardanov A.V."/>
            <person name="Beletsky A.V."/>
            <person name="Prokofeva M.I."/>
            <person name="Bonch-Osmolovskaya E.A."/>
            <person name="Ravin N.V."/>
            <person name="Skryabin K.G."/>
        </authorList>
    </citation>
    <scope>NUCLEOTIDE SEQUENCE [LARGE SCALE GENOMIC DNA]</scope>
    <source>
        <strain evidence="1 2">768-28</strain>
    </source>
</reference>
<dbReference type="RefSeq" id="WP_013604084.1">
    <property type="nucleotide sequence ID" value="NC_015151.1"/>
</dbReference>
<proteinExistence type="predicted"/>
<dbReference type="AlphaFoldDB" id="F0QVZ7"/>